<feature type="region of interest" description="Disordered" evidence="1">
    <location>
        <begin position="65"/>
        <end position="86"/>
    </location>
</feature>
<evidence type="ECO:0000256" key="1">
    <source>
        <dbReference type="SAM" id="MobiDB-lite"/>
    </source>
</evidence>
<dbReference type="EMBL" id="BKCJ011640466">
    <property type="protein sequence ID" value="GFD45122.1"/>
    <property type="molecule type" value="Genomic_DNA"/>
</dbReference>
<evidence type="ECO:0000313" key="2">
    <source>
        <dbReference type="EMBL" id="GFD45122.1"/>
    </source>
</evidence>
<feature type="non-terminal residue" evidence="2">
    <location>
        <position position="1"/>
    </location>
</feature>
<accession>A0A699WAJ5</accession>
<reference evidence="2" key="1">
    <citation type="journal article" date="2019" name="Sci. Rep.">
        <title>Draft genome of Tanacetum cinerariifolium, the natural source of mosquito coil.</title>
        <authorList>
            <person name="Yamashiro T."/>
            <person name="Shiraishi A."/>
            <person name="Satake H."/>
            <person name="Nakayama K."/>
        </authorList>
    </citation>
    <scope>NUCLEOTIDE SEQUENCE</scope>
</reference>
<sequence>SCEEVEIPAKKRKLKDQDDTLPYANTMKEKRLNTSNTYIIGKEKPLIKGNGMKIKLSFSRESLVDKSHEENLNATSSRKDLEYEHF</sequence>
<proteinExistence type="predicted"/>
<organism evidence="2">
    <name type="scientific">Tanacetum cinerariifolium</name>
    <name type="common">Dalmatian daisy</name>
    <name type="synonym">Chrysanthemum cinerariifolium</name>
    <dbReference type="NCBI Taxonomy" id="118510"/>
    <lineage>
        <taxon>Eukaryota</taxon>
        <taxon>Viridiplantae</taxon>
        <taxon>Streptophyta</taxon>
        <taxon>Embryophyta</taxon>
        <taxon>Tracheophyta</taxon>
        <taxon>Spermatophyta</taxon>
        <taxon>Magnoliopsida</taxon>
        <taxon>eudicotyledons</taxon>
        <taxon>Gunneridae</taxon>
        <taxon>Pentapetalae</taxon>
        <taxon>asterids</taxon>
        <taxon>campanulids</taxon>
        <taxon>Asterales</taxon>
        <taxon>Asteraceae</taxon>
        <taxon>Asteroideae</taxon>
        <taxon>Anthemideae</taxon>
        <taxon>Anthemidinae</taxon>
        <taxon>Tanacetum</taxon>
    </lineage>
</organism>
<dbReference type="AlphaFoldDB" id="A0A699WAJ5"/>
<name>A0A699WAJ5_TANCI</name>
<gene>
    <name evidence="2" type="ORF">Tci_917091</name>
</gene>
<comment type="caution">
    <text evidence="2">The sequence shown here is derived from an EMBL/GenBank/DDBJ whole genome shotgun (WGS) entry which is preliminary data.</text>
</comment>
<protein>
    <submittedName>
        <fullName evidence="2">Cullin, conserved site-containing protein</fullName>
    </submittedName>
</protein>